<evidence type="ECO:0000256" key="1">
    <source>
        <dbReference type="SAM" id="Phobius"/>
    </source>
</evidence>
<evidence type="ECO:0008006" key="4">
    <source>
        <dbReference type="Google" id="ProtNLM"/>
    </source>
</evidence>
<keyword evidence="1" id="KW-1133">Transmembrane helix</keyword>
<dbReference type="EMBL" id="JAVNWW010000001">
    <property type="protein sequence ID" value="MDU0807463.1"/>
    <property type="molecule type" value="Genomic_DNA"/>
</dbReference>
<reference evidence="2 3" key="1">
    <citation type="submission" date="2023-09" db="EMBL/GenBank/DDBJ databases">
        <title>Aquirufa genomes.</title>
        <authorList>
            <person name="Pitt A."/>
        </authorList>
    </citation>
    <scope>NUCLEOTIDE SEQUENCE [LARGE SCALE GENOMIC DNA]</scope>
    <source>
        <strain evidence="2 3">LEOWEIH-7C</strain>
    </source>
</reference>
<evidence type="ECO:0000313" key="3">
    <source>
        <dbReference type="Proteomes" id="UP001249959"/>
    </source>
</evidence>
<name>A0ABU3TNL4_9BACT</name>
<accession>A0ABU3TNL4</accession>
<evidence type="ECO:0000313" key="2">
    <source>
        <dbReference type="EMBL" id="MDU0807463.1"/>
    </source>
</evidence>
<dbReference type="RefSeq" id="WP_316070049.1">
    <property type="nucleotide sequence ID" value="NZ_JAVNWW010000001.1"/>
</dbReference>
<feature type="transmembrane region" description="Helical" evidence="1">
    <location>
        <begin position="47"/>
        <end position="67"/>
    </location>
</feature>
<keyword evidence="1" id="KW-0472">Membrane</keyword>
<proteinExistence type="predicted"/>
<keyword evidence="1" id="KW-0812">Transmembrane</keyword>
<feature type="transmembrane region" description="Helical" evidence="1">
    <location>
        <begin position="73"/>
        <end position="93"/>
    </location>
</feature>
<organism evidence="2 3">
    <name type="scientific">Aquirufa regiilacus</name>
    <dbReference type="NCBI Taxonomy" id="3024868"/>
    <lineage>
        <taxon>Bacteria</taxon>
        <taxon>Pseudomonadati</taxon>
        <taxon>Bacteroidota</taxon>
        <taxon>Cytophagia</taxon>
        <taxon>Cytophagales</taxon>
        <taxon>Flectobacillaceae</taxon>
        <taxon>Aquirufa</taxon>
    </lineage>
</organism>
<dbReference type="Proteomes" id="UP001249959">
    <property type="component" value="Unassembled WGS sequence"/>
</dbReference>
<protein>
    <recommendedName>
        <fullName evidence="4">TM2 domain-containing protein</fullName>
    </recommendedName>
</protein>
<keyword evidence="3" id="KW-1185">Reference proteome</keyword>
<gene>
    <name evidence="2" type="ORF">PQG45_00280</name>
</gene>
<sequence>MNSNILPKLASLDLAEANALTPILQGMSENQQTQFMSIYLSKRRDPVLILVCTLAGFVCFAGLQRFITDRIGLGLLYFFTGGFLLVGTIIDLFRYKSIAEAYNAKIAYQTASMLANFK</sequence>
<comment type="caution">
    <text evidence="2">The sequence shown here is derived from an EMBL/GenBank/DDBJ whole genome shotgun (WGS) entry which is preliminary data.</text>
</comment>